<evidence type="ECO:0000313" key="2">
    <source>
        <dbReference type="EMBL" id="PAV80701.1"/>
    </source>
</evidence>
<accession>A0A2A2L372</accession>
<sequence>MMTTESRAAQCCCCNARLTLIALLCFYIFLGAICSIFGILRNTFLLFVGVSLMALYIFLLYGAMKRQPCILIIGYGLSLAGAISIGVLCLLFAILGSVFAASFSKSDNADTSSRMRSMWRSTIFSQQELEAMSAMLTGPLIAGITIFMIVMVVIQVMICYLHVVVYREAKRFQGNQVMVQAVGIVMQQGNYPNYPSYSTPNYPTPTPTYPTNYPPYGAKTATMAREAK</sequence>
<dbReference type="InterPro" id="IPR024483">
    <property type="entry name" value="Glam1"/>
</dbReference>
<keyword evidence="1" id="KW-1133">Transmembrane helix</keyword>
<comment type="caution">
    <text evidence="2">The sequence shown here is derived from an EMBL/GenBank/DDBJ whole genome shotgun (WGS) entry which is preliminary data.</text>
</comment>
<feature type="transmembrane region" description="Helical" evidence="1">
    <location>
        <begin position="44"/>
        <end position="63"/>
    </location>
</feature>
<organism evidence="2 3">
    <name type="scientific">Diploscapter pachys</name>
    <dbReference type="NCBI Taxonomy" id="2018661"/>
    <lineage>
        <taxon>Eukaryota</taxon>
        <taxon>Metazoa</taxon>
        <taxon>Ecdysozoa</taxon>
        <taxon>Nematoda</taxon>
        <taxon>Chromadorea</taxon>
        <taxon>Rhabditida</taxon>
        <taxon>Rhabditina</taxon>
        <taxon>Rhabditomorpha</taxon>
        <taxon>Rhabditoidea</taxon>
        <taxon>Rhabditidae</taxon>
        <taxon>Diploscapter</taxon>
    </lineage>
</organism>
<dbReference type="Pfam" id="PF10912">
    <property type="entry name" value="Glam1"/>
    <property type="match status" value="1"/>
</dbReference>
<dbReference type="EMBL" id="LIAE01007228">
    <property type="protein sequence ID" value="PAV80701.1"/>
    <property type="molecule type" value="Genomic_DNA"/>
</dbReference>
<feature type="transmembrane region" description="Helical" evidence="1">
    <location>
        <begin position="140"/>
        <end position="163"/>
    </location>
</feature>
<keyword evidence="1" id="KW-0812">Transmembrane</keyword>
<keyword evidence="1" id="KW-0472">Membrane</keyword>
<reference evidence="2 3" key="1">
    <citation type="journal article" date="2017" name="Curr. Biol.">
        <title>Genome architecture and evolution of a unichromosomal asexual nematode.</title>
        <authorList>
            <person name="Fradin H."/>
            <person name="Zegar C."/>
            <person name="Gutwein M."/>
            <person name="Lucas J."/>
            <person name="Kovtun M."/>
            <person name="Corcoran D."/>
            <person name="Baugh L.R."/>
            <person name="Kiontke K."/>
            <person name="Gunsalus K."/>
            <person name="Fitch D.H."/>
            <person name="Piano F."/>
        </authorList>
    </citation>
    <scope>NUCLEOTIDE SEQUENCE [LARGE SCALE GENOMIC DNA]</scope>
    <source>
        <strain evidence="2">PF1309</strain>
    </source>
</reference>
<evidence type="ECO:0000313" key="3">
    <source>
        <dbReference type="Proteomes" id="UP000218231"/>
    </source>
</evidence>
<feature type="transmembrane region" description="Helical" evidence="1">
    <location>
        <begin position="70"/>
        <end position="103"/>
    </location>
</feature>
<keyword evidence="3" id="KW-1185">Reference proteome</keyword>
<dbReference type="Proteomes" id="UP000218231">
    <property type="component" value="Unassembled WGS sequence"/>
</dbReference>
<dbReference type="AlphaFoldDB" id="A0A2A2L372"/>
<gene>
    <name evidence="2" type="ORF">WR25_03307</name>
</gene>
<evidence type="ECO:0000256" key="1">
    <source>
        <dbReference type="SAM" id="Phobius"/>
    </source>
</evidence>
<name>A0A2A2L372_9BILA</name>
<protein>
    <submittedName>
        <fullName evidence="2">Uncharacterized protein</fullName>
    </submittedName>
</protein>
<proteinExistence type="predicted"/>
<feature type="transmembrane region" description="Helical" evidence="1">
    <location>
        <begin position="20"/>
        <end position="38"/>
    </location>
</feature>